<dbReference type="AlphaFoldDB" id="A0A5C6EU26"/>
<proteinExistence type="predicted"/>
<reference evidence="2 3" key="1">
    <citation type="submission" date="2019-02" db="EMBL/GenBank/DDBJ databases">
        <title>Deep-cultivation of Planctomycetes and their phenomic and genomic characterization uncovers novel biology.</title>
        <authorList>
            <person name="Wiegand S."/>
            <person name="Jogler M."/>
            <person name="Boedeker C."/>
            <person name="Pinto D."/>
            <person name="Vollmers J."/>
            <person name="Rivas-Marin E."/>
            <person name="Kohn T."/>
            <person name="Peeters S.H."/>
            <person name="Heuer A."/>
            <person name="Rast P."/>
            <person name="Oberbeckmann S."/>
            <person name="Bunk B."/>
            <person name="Jeske O."/>
            <person name="Meyerdierks A."/>
            <person name="Storesund J.E."/>
            <person name="Kallscheuer N."/>
            <person name="Luecker S."/>
            <person name="Lage O.M."/>
            <person name="Pohl T."/>
            <person name="Merkel B.J."/>
            <person name="Hornburger P."/>
            <person name="Mueller R.-W."/>
            <person name="Bruemmer F."/>
            <person name="Labrenz M."/>
            <person name="Spormann A.M."/>
            <person name="Op Den Camp H."/>
            <person name="Overmann J."/>
            <person name="Amann R."/>
            <person name="Jetten M.S.M."/>
            <person name="Mascher T."/>
            <person name="Medema M.H."/>
            <person name="Devos D.P."/>
            <person name="Kaster A.-K."/>
            <person name="Ovreas L."/>
            <person name="Rohde M."/>
            <person name="Galperin M.Y."/>
            <person name="Jogler C."/>
        </authorList>
    </citation>
    <scope>NUCLEOTIDE SEQUENCE [LARGE SCALE GENOMIC DNA]</scope>
    <source>
        <strain evidence="2 3">Poly51</strain>
    </source>
</reference>
<evidence type="ECO:0000256" key="1">
    <source>
        <dbReference type="SAM" id="MobiDB-lite"/>
    </source>
</evidence>
<dbReference type="EMBL" id="SJPW01000005">
    <property type="protein sequence ID" value="TWU50851.1"/>
    <property type="molecule type" value="Genomic_DNA"/>
</dbReference>
<feature type="compositionally biased region" description="Polar residues" evidence="1">
    <location>
        <begin position="56"/>
        <end position="85"/>
    </location>
</feature>
<comment type="caution">
    <text evidence="2">The sequence shown here is derived from an EMBL/GenBank/DDBJ whole genome shotgun (WGS) entry which is preliminary data.</text>
</comment>
<name>A0A5C6EU26_9BACT</name>
<dbReference type="OrthoDB" id="9930826at2"/>
<feature type="region of interest" description="Disordered" evidence="1">
    <location>
        <begin position="1"/>
        <end position="85"/>
    </location>
</feature>
<evidence type="ECO:0000313" key="3">
    <source>
        <dbReference type="Proteomes" id="UP000318288"/>
    </source>
</evidence>
<evidence type="ECO:0000313" key="2">
    <source>
        <dbReference type="EMBL" id="TWU50851.1"/>
    </source>
</evidence>
<keyword evidence="3" id="KW-1185">Reference proteome</keyword>
<feature type="compositionally biased region" description="Low complexity" evidence="1">
    <location>
        <begin position="264"/>
        <end position="274"/>
    </location>
</feature>
<accession>A0A5C6EU26</accession>
<gene>
    <name evidence="2" type="ORF">Poly51_41440</name>
</gene>
<organism evidence="2 3">
    <name type="scientific">Rubripirellula tenax</name>
    <dbReference type="NCBI Taxonomy" id="2528015"/>
    <lineage>
        <taxon>Bacteria</taxon>
        <taxon>Pseudomonadati</taxon>
        <taxon>Planctomycetota</taxon>
        <taxon>Planctomycetia</taxon>
        <taxon>Pirellulales</taxon>
        <taxon>Pirellulaceae</taxon>
        <taxon>Rubripirellula</taxon>
    </lineage>
</organism>
<feature type="region of interest" description="Disordered" evidence="1">
    <location>
        <begin position="124"/>
        <end position="161"/>
    </location>
</feature>
<feature type="compositionally biased region" description="Basic and acidic residues" evidence="1">
    <location>
        <begin position="10"/>
        <end position="31"/>
    </location>
</feature>
<dbReference type="RefSeq" id="WP_146459530.1">
    <property type="nucleotide sequence ID" value="NZ_SJPW01000005.1"/>
</dbReference>
<sequence length="373" mass="38419">MTVSPNRPLDGNRHARSHADQHGSRPGHADQPEQSLDSESLALPPILFKLRDVSPPATTSRITSTAAPQTQKTAPPNQIQTSPNQNGALATESLATMGMNSVTDSARPAIETQPAADPYRATLPFRGDSAGSAKVAPELPNTTSGDAAMPKPERPTSDTRPAGRTWMEAAMAHRTVLVLLAAAIGFAFWTSRGSSDPSAIDSSLAKIDDALEIDTGELAVEIPTVDSAMVANAKAKAKELLPKPTEEDLSAAILAIESDAPPVAPTAPSVASLSPPQPSGNELSTPGFDPAMLSTKTLGASPVSSRTPNAMAGDIASGLPTLEDLESPANVNSGFSGTSLNGANPNVPVMSATPSAVSDWLRYLPPAHSGSPQ</sequence>
<feature type="region of interest" description="Disordered" evidence="1">
    <location>
        <begin position="264"/>
        <end position="285"/>
    </location>
</feature>
<dbReference type="Proteomes" id="UP000318288">
    <property type="component" value="Unassembled WGS sequence"/>
</dbReference>
<protein>
    <submittedName>
        <fullName evidence="2">Uncharacterized protein</fullName>
    </submittedName>
</protein>